<dbReference type="AlphaFoldDB" id="A0A517RHQ2"/>
<evidence type="ECO:0000313" key="8">
    <source>
        <dbReference type="Proteomes" id="UP000317171"/>
    </source>
</evidence>
<keyword evidence="3" id="KW-0256">Endoplasmic reticulum</keyword>
<keyword evidence="8" id="KW-1185">Reference proteome</keyword>
<reference evidence="7 8" key="1">
    <citation type="submission" date="2019-02" db="EMBL/GenBank/DDBJ databases">
        <title>Deep-cultivation of Planctomycetes and their phenomic and genomic characterization uncovers novel biology.</title>
        <authorList>
            <person name="Wiegand S."/>
            <person name="Jogler M."/>
            <person name="Boedeker C."/>
            <person name="Pinto D."/>
            <person name="Vollmers J."/>
            <person name="Rivas-Marin E."/>
            <person name="Kohn T."/>
            <person name="Peeters S.H."/>
            <person name="Heuer A."/>
            <person name="Rast P."/>
            <person name="Oberbeckmann S."/>
            <person name="Bunk B."/>
            <person name="Jeske O."/>
            <person name="Meyerdierks A."/>
            <person name="Storesund J.E."/>
            <person name="Kallscheuer N."/>
            <person name="Luecker S."/>
            <person name="Lage O.M."/>
            <person name="Pohl T."/>
            <person name="Merkel B.J."/>
            <person name="Hornburger P."/>
            <person name="Mueller R.-W."/>
            <person name="Bruemmer F."/>
            <person name="Labrenz M."/>
            <person name="Spormann A.M."/>
            <person name="Op den Camp H."/>
            <person name="Overmann J."/>
            <person name="Amann R."/>
            <person name="Jetten M.S.M."/>
            <person name="Mascher T."/>
            <person name="Medema M.H."/>
            <person name="Devos D.P."/>
            <person name="Kaster A.-K."/>
            <person name="Ovreas L."/>
            <person name="Rohde M."/>
            <person name="Galperin M.Y."/>
            <person name="Jogler C."/>
        </authorList>
    </citation>
    <scope>NUCLEOTIDE SEQUENCE [LARGE SCALE GENOMIC DNA]</scope>
    <source>
        <strain evidence="7 8">Pan241w</strain>
    </source>
</reference>
<dbReference type="Pfam" id="PF05057">
    <property type="entry name" value="DUF676"/>
    <property type="match status" value="1"/>
</dbReference>
<keyword evidence="5" id="KW-0812">Transmembrane</keyword>
<keyword evidence="4 5" id="KW-0472">Membrane</keyword>
<dbReference type="InterPro" id="IPR029058">
    <property type="entry name" value="AB_hydrolase_fold"/>
</dbReference>
<gene>
    <name evidence="7" type="ORF">Pan241w_35080</name>
</gene>
<evidence type="ECO:0000256" key="4">
    <source>
        <dbReference type="ARBA" id="ARBA00023136"/>
    </source>
</evidence>
<feature type="transmembrane region" description="Helical" evidence="5">
    <location>
        <begin position="37"/>
        <end position="55"/>
    </location>
</feature>
<proteinExistence type="predicted"/>
<sequence>MNRRTLLKILASICLILIPTGLTIWDRRFNGEYQLGVRWEVVGPIAGALAVLPWLSGMIGKRWYKPTAPSPFIISDKQEDNNTWYSYNSSDTVIVFIHGILSNSRSCWLNMEGEKPVFWPELITSDLRFNNPAIFLAGYYTDIDSGFSGIRNCADEVFSALGRTDEKGHAPVLEKPRIIFVCHSMGGIVARYFLQANYEVFKEKEIGLVLIASPSYGAKLANRLSPIIRFYNHSQANTLMWGSDLLQEYDDQFKELIDKNRIPKLRGIEFYENHFIAAGPFSIFKWKWIPFRTKHVIVTKASAGKYFGAPKLIPNTDHFSCVKPDSIRDSVHVYLYDFMSDNHLLPSSPEMN</sequence>
<dbReference type="Gene3D" id="3.40.50.1820">
    <property type="entry name" value="alpha/beta hydrolase"/>
    <property type="match status" value="1"/>
</dbReference>
<name>A0A517RHQ2_9PLAN</name>
<dbReference type="RefSeq" id="WP_145218067.1">
    <property type="nucleotide sequence ID" value="NZ_CP036269.1"/>
</dbReference>
<dbReference type="KEGG" id="gaz:Pan241w_35080"/>
<feature type="transmembrane region" description="Helical" evidence="5">
    <location>
        <begin position="7"/>
        <end position="25"/>
    </location>
</feature>
<dbReference type="OrthoDB" id="556502at2"/>
<protein>
    <recommendedName>
        <fullName evidence="6">DUF676 domain-containing protein</fullName>
    </recommendedName>
</protein>
<evidence type="ECO:0000256" key="1">
    <source>
        <dbReference type="ARBA" id="ARBA00004240"/>
    </source>
</evidence>
<evidence type="ECO:0000259" key="6">
    <source>
        <dbReference type="Pfam" id="PF05057"/>
    </source>
</evidence>
<keyword evidence="5" id="KW-1133">Transmembrane helix</keyword>
<dbReference type="InterPro" id="IPR052374">
    <property type="entry name" value="SERAC1"/>
</dbReference>
<evidence type="ECO:0000256" key="2">
    <source>
        <dbReference type="ARBA" id="ARBA00004370"/>
    </source>
</evidence>
<comment type="subcellular location">
    <subcellularLocation>
        <location evidence="1">Endoplasmic reticulum</location>
    </subcellularLocation>
    <subcellularLocation>
        <location evidence="2">Membrane</location>
    </subcellularLocation>
</comment>
<organism evidence="7 8">
    <name type="scientific">Gimesia alba</name>
    <dbReference type="NCBI Taxonomy" id="2527973"/>
    <lineage>
        <taxon>Bacteria</taxon>
        <taxon>Pseudomonadati</taxon>
        <taxon>Planctomycetota</taxon>
        <taxon>Planctomycetia</taxon>
        <taxon>Planctomycetales</taxon>
        <taxon>Planctomycetaceae</taxon>
        <taxon>Gimesia</taxon>
    </lineage>
</organism>
<dbReference type="GO" id="GO:0016020">
    <property type="term" value="C:membrane"/>
    <property type="evidence" value="ECO:0007669"/>
    <property type="project" value="UniProtKB-SubCell"/>
</dbReference>
<evidence type="ECO:0000256" key="5">
    <source>
        <dbReference type="SAM" id="Phobius"/>
    </source>
</evidence>
<accession>A0A517RHQ2</accession>
<dbReference type="SUPFAM" id="SSF53474">
    <property type="entry name" value="alpha/beta-Hydrolases"/>
    <property type="match status" value="1"/>
</dbReference>
<dbReference type="PANTHER" id="PTHR48182">
    <property type="entry name" value="PROTEIN SERAC1"/>
    <property type="match status" value="1"/>
</dbReference>
<evidence type="ECO:0000313" key="7">
    <source>
        <dbReference type="EMBL" id="QDT43408.1"/>
    </source>
</evidence>
<evidence type="ECO:0000256" key="3">
    <source>
        <dbReference type="ARBA" id="ARBA00022824"/>
    </source>
</evidence>
<dbReference type="InterPro" id="IPR007751">
    <property type="entry name" value="DUF676_lipase-like"/>
</dbReference>
<dbReference type="Proteomes" id="UP000317171">
    <property type="component" value="Chromosome"/>
</dbReference>
<dbReference type="EMBL" id="CP036269">
    <property type="protein sequence ID" value="QDT43408.1"/>
    <property type="molecule type" value="Genomic_DNA"/>
</dbReference>
<dbReference type="PANTHER" id="PTHR48182:SF2">
    <property type="entry name" value="PROTEIN SERAC1"/>
    <property type="match status" value="1"/>
</dbReference>
<feature type="domain" description="DUF676" evidence="6">
    <location>
        <begin position="91"/>
        <end position="219"/>
    </location>
</feature>